<dbReference type="PANTHER" id="PTHR11089:SF9">
    <property type="entry name" value="NUCLEOLAR GTP-BINDING PROTEIN 2"/>
    <property type="match status" value="1"/>
</dbReference>
<evidence type="ECO:0000313" key="3">
    <source>
        <dbReference type="EMBL" id="CAD8129753.1"/>
    </source>
</evidence>
<dbReference type="GO" id="GO:0005730">
    <property type="term" value="C:nucleolus"/>
    <property type="evidence" value="ECO:0007669"/>
    <property type="project" value="TreeGrafter"/>
</dbReference>
<gene>
    <name evidence="3" type="ORF">PSON_ATCC_30995.1.T2430002</name>
</gene>
<evidence type="ECO:0000256" key="1">
    <source>
        <dbReference type="ARBA" id="ARBA00022741"/>
    </source>
</evidence>
<evidence type="ECO:0000313" key="4">
    <source>
        <dbReference type="Proteomes" id="UP000692954"/>
    </source>
</evidence>
<name>A0A8S1RQZ0_9CILI</name>
<dbReference type="EMBL" id="CAJJDN010000243">
    <property type="protein sequence ID" value="CAD8129753.1"/>
    <property type="molecule type" value="Genomic_DNA"/>
</dbReference>
<protein>
    <submittedName>
        <fullName evidence="3">Uncharacterized protein</fullName>
    </submittedName>
</protein>
<keyword evidence="4" id="KW-1185">Reference proteome</keyword>
<sequence length="257" mass="30595">MCLQSIDGYSDHAEQKEQTYVIEKDEKLNPVQAVQQENINQRLTADQSNRIWEELYKVIDSSDVLVCILDARDHIIQKIISKRIVHINIQQCLQINVFQYQLGQHRAEFNIQKKEYPTVAYHVNVNKACGKSPFINFVRQFDKFNRDKQIFQQILLVIQKLEIVLLLIHQKEKGLETRLWQYVVLTKVYIQDDVEVVLKGCARAEKLEDPEYYIPALLQKVKISDLKRIHHIDDQREEHEFLKKVSIKKRKQEKFHF</sequence>
<dbReference type="AlphaFoldDB" id="A0A8S1RQZ0"/>
<dbReference type="PANTHER" id="PTHR11089">
    <property type="entry name" value="GTP-BINDING PROTEIN-RELATED"/>
    <property type="match status" value="1"/>
</dbReference>
<accession>A0A8S1RQZ0</accession>
<dbReference type="OrthoDB" id="444945at2759"/>
<dbReference type="InterPro" id="IPR050755">
    <property type="entry name" value="TRAFAC_YlqF/YawG_RiboMat"/>
</dbReference>
<keyword evidence="1" id="KW-0547">Nucleotide-binding</keyword>
<evidence type="ECO:0000256" key="2">
    <source>
        <dbReference type="ARBA" id="ARBA00023134"/>
    </source>
</evidence>
<keyword evidence="2" id="KW-0342">GTP-binding</keyword>
<dbReference type="GO" id="GO:0005525">
    <property type="term" value="F:GTP binding"/>
    <property type="evidence" value="ECO:0007669"/>
    <property type="project" value="UniProtKB-KW"/>
</dbReference>
<organism evidence="3 4">
    <name type="scientific">Paramecium sonneborni</name>
    <dbReference type="NCBI Taxonomy" id="65129"/>
    <lineage>
        <taxon>Eukaryota</taxon>
        <taxon>Sar</taxon>
        <taxon>Alveolata</taxon>
        <taxon>Ciliophora</taxon>
        <taxon>Intramacronucleata</taxon>
        <taxon>Oligohymenophorea</taxon>
        <taxon>Peniculida</taxon>
        <taxon>Parameciidae</taxon>
        <taxon>Paramecium</taxon>
    </lineage>
</organism>
<reference evidence="3" key="1">
    <citation type="submission" date="2021-01" db="EMBL/GenBank/DDBJ databases">
        <authorList>
            <consortium name="Genoscope - CEA"/>
            <person name="William W."/>
        </authorList>
    </citation>
    <scope>NUCLEOTIDE SEQUENCE</scope>
</reference>
<comment type="caution">
    <text evidence="3">The sequence shown here is derived from an EMBL/GenBank/DDBJ whole genome shotgun (WGS) entry which is preliminary data.</text>
</comment>
<dbReference type="Proteomes" id="UP000692954">
    <property type="component" value="Unassembled WGS sequence"/>
</dbReference>
<proteinExistence type="predicted"/>